<evidence type="ECO:0000313" key="2">
    <source>
        <dbReference type="EMBL" id="EDW91446.1"/>
    </source>
</evidence>
<proteinExistence type="predicted"/>
<dbReference type="HOGENOM" id="CLU_1715200_0_0_1"/>
<dbReference type="OMA" id="NNESPHP"/>
<dbReference type="PhylomeDB" id="B4PAQ5"/>
<dbReference type="Proteomes" id="UP000002282">
    <property type="component" value="Chromosome 2R"/>
</dbReference>
<reference evidence="2 3" key="2">
    <citation type="journal article" date="2007" name="PLoS Biol.">
        <title>Principles of genome evolution in the Drosophila melanogaster species group.</title>
        <authorList>
            <person name="Ranz J.M."/>
            <person name="Maurin D."/>
            <person name="Chan Y.S."/>
            <person name="von Grotthuss M."/>
            <person name="Hillier L.W."/>
            <person name="Roote J."/>
            <person name="Ashburner M."/>
            <person name="Bergman C.M."/>
        </authorList>
    </citation>
    <scope>NUCLEOTIDE SEQUENCE [LARGE SCALE GENOMIC DNA]</scope>
    <source>
        <strain evidence="3">Tai18E2 / Tucson 14021-0261.01</strain>
    </source>
</reference>
<dbReference type="EMBL" id="CM000158">
    <property type="protein sequence ID" value="EDW91446.1"/>
    <property type="molecule type" value="Genomic_DNA"/>
</dbReference>
<protein>
    <submittedName>
        <fullName evidence="2">Uncharacterized protein</fullName>
    </submittedName>
</protein>
<feature type="compositionally biased region" description="Polar residues" evidence="1">
    <location>
        <begin position="23"/>
        <end position="36"/>
    </location>
</feature>
<feature type="region of interest" description="Disordered" evidence="1">
    <location>
        <begin position="1"/>
        <end position="36"/>
    </location>
</feature>
<accession>B4PAQ5</accession>
<sequence>MKPKDLDYSQEKKSDAAGRDSNNESPHPTSSGFRPRFTLSSPFYQGATTFGGSAATIDVSHHSSFTRTLSSEVNKTKETANYSESGESRILKRRRLYAFLNQKEIMYRKYRKILNNSEMELDKSQLSFKKNQVTKPVMRTFFFSEPFPLKPLNSRRNFIFSDPTPL</sequence>
<dbReference type="OrthoDB" id="7857088at2759"/>
<evidence type="ECO:0000313" key="3">
    <source>
        <dbReference type="Proteomes" id="UP000002282"/>
    </source>
</evidence>
<dbReference type="KEGG" id="dya:Dyak_GE12085"/>
<organism evidence="2 3">
    <name type="scientific">Drosophila yakuba</name>
    <name type="common">Fruit fly</name>
    <dbReference type="NCBI Taxonomy" id="7245"/>
    <lineage>
        <taxon>Eukaryota</taxon>
        <taxon>Metazoa</taxon>
        <taxon>Ecdysozoa</taxon>
        <taxon>Arthropoda</taxon>
        <taxon>Hexapoda</taxon>
        <taxon>Insecta</taxon>
        <taxon>Pterygota</taxon>
        <taxon>Neoptera</taxon>
        <taxon>Endopterygota</taxon>
        <taxon>Diptera</taxon>
        <taxon>Brachycera</taxon>
        <taxon>Muscomorpha</taxon>
        <taxon>Ephydroidea</taxon>
        <taxon>Drosophilidae</taxon>
        <taxon>Drosophila</taxon>
        <taxon>Sophophora</taxon>
    </lineage>
</organism>
<gene>
    <name evidence="2" type="primary">Dyak\GE12085</name>
    <name evidence="2" type="synonym">dyak_GLEANR_12367</name>
    <name evidence="2" type="synonym">GE12085</name>
    <name evidence="2" type="ORF">Dyak_GE12085</name>
</gene>
<reference evidence="2 3" key="1">
    <citation type="journal article" date="2007" name="Nature">
        <title>Evolution of genes and genomes on the Drosophila phylogeny.</title>
        <authorList>
            <consortium name="Drosophila 12 Genomes Consortium"/>
            <person name="Clark A.G."/>
            <person name="Eisen M.B."/>
            <person name="Smith D.R."/>
            <person name="Bergman C.M."/>
            <person name="Oliver B."/>
            <person name="Markow T.A."/>
            <person name="Kaufman T.C."/>
            <person name="Kellis M."/>
            <person name="Gelbart W."/>
            <person name="Iyer V.N."/>
            <person name="Pollard D.A."/>
            <person name="Sackton T.B."/>
            <person name="Larracuente A.M."/>
            <person name="Singh N.D."/>
            <person name="Abad J.P."/>
            <person name="Abt D.N."/>
            <person name="Adryan B."/>
            <person name="Aguade M."/>
            <person name="Akashi H."/>
            <person name="Anderson W.W."/>
            <person name="Aquadro C.F."/>
            <person name="Ardell D.H."/>
            <person name="Arguello R."/>
            <person name="Artieri C.G."/>
            <person name="Barbash D.A."/>
            <person name="Barker D."/>
            <person name="Barsanti P."/>
            <person name="Batterham P."/>
            <person name="Batzoglou S."/>
            <person name="Begun D."/>
            <person name="Bhutkar A."/>
            <person name="Blanco E."/>
            <person name="Bosak S.A."/>
            <person name="Bradley R.K."/>
            <person name="Brand A.D."/>
            <person name="Brent M.R."/>
            <person name="Brooks A.N."/>
            <person name="Brown R.H."/>
            <person name="Butlin R.K."/>
            <person name="Caggese C."/>
            <person name="Calvi B.R."/>
            <person name="Bernardo de Carvalho A."/>
            <person name="Caspi A."/>
            <person name="Castrezana S."/>
            <person name="Celniker S.E."/>
            <person name="Chang J.L."/>
            <person name="Chapple C."/>
            <person name="Chatterji S."/>
            <person name="Chinwalla A."/>
            <person name="Civetta A."/>
            <person name="Clifton S.W."/>
            <person name="Comeron J.M."/>
            <person name="Costello J.C."/>
            <person name="Coyne J.A."/>
            <person name="Daub J."/>
            <person name="David R.G."/>
            <person name="Delcher A.L."/>
            <person name="Delehaunty K."/>
            <person name="Do C.B."/>
            <person name="Ebling H."/>
            <person name="Edwards K."/>
            <person name="Eickbush T."/>
            <person name="Evans J.D."/>
            <person name="Filipski A."/>
            <person name="Findeiss S."/>
            <person name="Freyhult E."/>
            <person name="Fulton L."/>
            <person name="Fulton R."/>
            <person name="Garcia A.C."/>
            <person name="Gardiner A."/>
            <person name="Garfield D.A."/>
            <person name="Garvin B.E."/>
            <person name="Gibson G."/>
            <person name="Gilbert D."/>
            <person name="Gnerre S."/>
            <person name="Godfrey J."/>
            <person name="Good R."/>
            <person name="Gotea V."/>
            <person name="Gravely B."/>
            <person name="Greenberg A.J."/>
            <person name="Griffiths-Jones S."/>
            <person name="Gross S."/>
            <person name="Guigo R."/>
            <person name="Gustafson E.A."/>
            <person name="Haerty W."/>
            <person name="Hahn M.W."/>
            <person name="Halligan D.L."/>
            <person name="Halpern A.L."/>
            <person name="Halter G.M."/>
            <person name="Han M.V."/>
            <person name="Heger A."/>
            <person name="Hillier L."/>
            <person name="Hinrichs A.S."/>
            <person name="Holmes I."/>
            <person name="Hoskins R.A."/>
            <person name="Hubisz M.J."/>
            <person name="Hultmark D."/>
            <person name="Huntley M.A."/>
            <person name="Jaffe D.B."/>
            <person name="Jagadeeshan S."/>
            <person name="Jeck W.R."/>
            <person name="Johnson J."/>
            <person name="Jones C.D."/>
            <person name="Jordan W.C."/>
            <person name="Karpen G.H."/>
            <person name="Kataoka E."/>
            <person name="Keightley P.D."/>
            <person name="Kheradpour P."/>
            <person name="Kirkness E.F."/>
            <person name="Koerich L.B."/>
            <person name="Kristiansen K."/>
            <person name="Kudrna D."/>
            <person name="Kulathinal R.J."/>
            <person name="Kumar S."/>
            <person name="Kwok R."/>
            <person name="Lander E."/>
            <person name="Langley C.H."/>
            <person name="Lapoint R."/>
            <person name="Lazzaro B.P."/>
            <person name="Lee S.J."/>
            <person name="Levesque L."/>
            <person name="Li R."/>
            <person name="Lin C.F."/>
            <person name="Lin M.F."/>
            <person name="Lindblad-Toh K."/>
            <person name="Llopart A."/>
            <person name="Long M."/>
            <person name="Low L."/>
            <person name="Lozovsky E."/>
            <person name="Lu J."/>
            <person name="Luo M."/>
            <person name="Machado C.A."/>
            <person name="Makalowski W."/>
            <person name="Marzo M."/>
            <person name="Matsuda M."/>
            <person name="Matzkin L."/>
            <person name="McAllister B."/>
            <person name="McBride C.S."/>
            <person name="McKernan B."/>
            <person name="McKernan K."/>
            <person name="Mendez-Lago M."/>
            <person name="Minx P."/>
            <person name="Mollenhauer M.U."/>
            <person name="Montooth K."/>
            <person name="Mount S.M."/>
            <person name="Mu X."/>
            <person name="Myers E."/>
            <person name="Negre B."/>
            <person name="Newfeld S."/>
            <person name="Nielsen R."/>
            <person name="Noor M.A."/>
            <person name="O'Grady P."/>
            <person name="Pachter L."/>
            <person name="Papaceit M."/>
            <person name="Parisi M.J."/>
            <person name="Parisi M."/>
            <person name="Parts L."/>
            <person name="Pedersen J.S."/>
            <person name="Pesole G."/>
            <person name="Phillippy A.M."/>
            <person name="Ponting C.P."/>
            <person name="Pop M."/>
            <person name="Porcelli D."/>
            <person name="Powell J.R."/>
            <person name="Prohaska S."/>
            <person name="Pruitt K."/>
            <person name="Puig M."/>
            <person name="Quesneville H."/>
            <person name="Ram K.R."/>
            <person name="Rand D."/>
            <person name="Rasmussen M.D."/>
            <person name="Reed L.K."/>
            <person name="Reenan R."/>
            <person name="Reily A."/>
            <person name="Remington K.A."/>
            <person name="Rieger T.T."/>
            <person name="Ritchie M.G."/>
            <person name="Robin C."/>
            <person name="Rogers Y.H."/>
            <person name="Rohde C."/>
            <person name="Rozas J."/>
            <person name="Rubenfield M.J."/>
            <person name="Ruiz A."/>
            <person name="Russo S."/>
            <person name="Salzberg S.L."/>
            <person name="Sanchez-Gracia A."/>
            <person name="Saranga D.J."/>
            <person name="Sato H."/>
            <person name="Schaeffer S.W."/>
            <person name="Schatz M.C."/>
            <person name="Schlenke T."/>
            <person name="Schwartz R."/>
            <person name="Segarra C."/>
            <person name="Singh R.S."/>
            <person name="Sirot L."/>
            <person name="Sirota M."/>
            <person name="Sisneros N.B."/>
            <person name="Smith C.D."/>
            <person name="Smith T.F."/>
            <person name="Spieth J."/>
            <person name="Stage D.E."/>
            <person name="Stark A."/>
            <person name="Stephan W."/>
            <person name="Strausberg R.L."/>
            <person name="Strempel S."/>
            <person name="Sturgill D."/>
            <person name="Sutton G."/>
            <person name="Sutton G.G."/>
            <person name="Tao W."/>
            <person name="Teichmann S."/>
            <person name="Tobari Y.N."/>
            <person name="Tomimura Y."/>
            <person name="Tsolas J.M."/>
            <person name="Valente V.L."/>
            <person name="Venter E."/>
            <person name="Venter J.C."/>
            <person name="Vicario S."/>
            <person name="Vieira F.G."/>
            <person name="Vilella A.J."/>
            <person name="Villasante A."/>
            <person name="Walenz B."/>
            <person name="Wang J."/>
            <person name="Wasserman M."/>
            <person name="Watts T."/>
            <person name="Wilson D."/>
            <person name="Wilson R.K."/>
            <person name="Wing R.A."/>
            <person name="Wolfner M.F."/>
            <person name="Wong A."/>
            <person name="Wong G.K."/>
            <person name="Wu C.I."/>
            <person name="Wu G."/>
            <person name="Yamamoto D."/>
            <person name="Yang H.P."/>
            <person name="Yang S.P."/>
            <person name="Yorke J.A."/>
            <person name="Yoshida K."/>
            <person name="Zdobnov E."/>
            <person name="Zhang P."/>
            <person name="Zhang Y."/>
            <person name="Zimin A.V."/>
            <person name="Baldwin J."/>
            <person name="Abdouelleil A."/>
            <person name="Abdulkadir J."/>
            <person name="Abebe A."/>
            <person name="Abera B."/>
            <person name="Abreu J."/>
            <person name="Acer S.C."/>
            <person name="Aftuck L."/>
            <person name="Alexander A."/>
            <person name="An P."/>
            <person name="Anderson E."/>
            <person name="Anderson S."/>
            <person name="Arachi H."/>
            <person name="Azer M."/>
            <person name="Bachantsang P."/>
            <person name="Barry A."/>
            <person name="Bayul T."/>
            <person name="Berlin A."/>
            <person name="Bessette D."/>
            <person name="Bloom T."/>
            <person name="Blye J."/>
            <person name="Boguslavskiy L."/>
            <person name="Bonnet C."/>
            <person name="Boukhgalter B."/>
            <person name="Bourzgui I."/>
            <person name="Brown A."/>
            <person name="Cahill P."/>
            <person name="Channer S."/>
            <person name="Cheshatsang Y."/>
            <person name="Chuda L."/>
            <person name="Citroen M."/>
            <person name="Collymore A."/>
            <person name="Cooke P."/>
            <person name="Costello M."/>
            <person name="D'Aco K."/>
            <person name="Daza R."/>
            <person name="De Haan G."/>
            <person name="DeGray S."/>
            <person name="DeMaso C."/>
            <person name="Dhargay N."/>
            <person name="Dooley K."/>
            <person name="Dooley E."/>
            <person name="Doricent M."/>
            <person name="Dorje P."/>
            <person name="Dorjee K."/>
            <person name="Dupes A."/>
            <person name="Elong R."/>
            <person name="Falk J."/>
            <person name="Farina A."/>
            <person name="Faro S."/>
            <person name="Ferguson D."/>
            <person name="Fisher S."/>
            <person name="Foley C.D."/>
            <person name="Franke A."/>
            <person name="Friedrich D."/>
            <person name="Gadbois L."/>
            <person name="Gearin G."/>
            <person name="Gearin C.R."/>
            <person name="Giannoukos G."/>
            <person name="Goode T."/>
            <person name="Graham J."/>
            <person name="Grandbois E."/>
            <person name="Grewal S."/>
            <person name="Gyaltsen K."/>
            <person name="Hafez N."/>
            <person name="Hagos B."/>
            <person name="Hall J."/>
            <person name="Henson C."/>
            <person name="Hollinger A."/>
            <person name="Honan T."/>
            <person name="Huard M.D."/>
            <person name="Hughes L."/>
            <person name="Hurhula B."/>
            <person name="Husby M.E."/>
            <person name="Kamat A."/>
            <person name="Kanga B."/>
            <person name="Kashin S."/>
            <person name="Khazanovich D."/>
            <person name="Kisner P."/>
            <person name="Lance K."/>
            <person name="Lara M."/>
            <person name="Lee W."/>
            <person name="Lennon N."/>
            <person name="Letendre F."/>
            <person name="LeVine R."/>
            <person name="Lipovsky A."/>
            <person name="Liu X."/>
            <person name="Liu J."/>
            <person name="Liu S."/>
            <person name="Lokyitsang T."/>
            <person name="Lokyitsang Y."/>
            <person name="Lubonja R."/>
            <person name="Lui A."/>
            <person name="MacDonald P."/>
            <person name="Magnisalis V."/>
            <person name="Maru K."/>
            <person name="Matthews C."/>
            <person name="McCusker W."/>
            <person name="McDonough S."/>
            <person name="Mehta T."/>
            <person name="Meldrim J."/>
            <person name="Meneus L."/>
            <person name="Mihai O."/>
            <person name="Mihalev A."/>
            <person name="Mihova T."/>
            <person name="Mittelman R."/>
            <person name="Mlenga V."/>
            <person name="Montmayeur A."/>
            <person name="Mulrain L."/>
            <person name="Navidi A."/>
            <person name="Naylor J."/>
            <person name="Negash T."/>
            <person name="Nguyen T."/>
            <person name="Nguyen N."/>
            <person name="Nicol R."/>
            <person name="Norbu C."/>
            <person name="Norbu N."/>
            <person name="Novod N."/>
            <person name="O'Neill B."/>
            <person name="Osman S."/>
            <person name="Markiewicz E."/>
            <person name="Oyono O.L."/>
            <person name="Patti C."/>
            <person name="Phunkhang P."/>
            <person name="Pierre F."/>
            <person name="Priest M."/>
            <person name="Raghuraman S."/>
            <person name="Rege F."/>
            <person name="Reyes R."/>
            <person name="Rise C."/>
            <person name="Rogov P."/>
            <person name="Ross K."/>
            <person name="Ryan E."/>
            <person name="Settipalli S."/>
            <person name="Shea T."/>
            <person name="Sherpa N."/>
            <person name="Shi L."/>
            <person name="Shih D."/>
            <person name="Sparrow T."/>
            <person name="Spaulding J."/>
            <person name="Stalker J."/>
            <person name="Stange-Thomann N."/>
            <person name="Stavropoulos S."/>
            <person name="Stone C."/>
            <person name="Strader C."/>
            <person name="Tesfaye S."/>
            <person name="Thomson T."/>
            <person name="Thoulutsang Y."/>
            <person name="Thoulutsang D."/>
            <person name="Topham K."/>
            <person name="Topping I."/>
            <person name="Tsamla T."/>
            <person name="Vassiliev H."/>
            <person name="Vo A."/>
            <person name="Wangchuk T."/>
            <person name="Wangdi T."/>
            <person name="Weiand M."/>
            <person name="Wilkinson J."/>
            <person name="Wilson A."/>
            <person name="Yadav S."/>
            <person name="Young G."/>
            <person name="Yu Q."/>
            <person name="Zembek L."/>
            <person name="Zhong D."/>
            <person name="Zimmer A."/>
            <person name="Zwirko Z."/>
            <person name="Jaffe D.B."/>
            <person name="Alvarez P."/>
            <person name="Brockman W."/>
            <person name="Butler J."/>
            <person name="Chin C."/>
            <person name="Gnerre S."/>
            <person name="Grabherr M."/>
            <person name="Kleber M."/>
            <person name="Mauceli E."/>
            <person name="MacCallum I."/>
        </authorList>
    </citation>
    <scope>NUCLEOTIDE SEQUENCE [LARGE SCALE GENOMIC DNA]</scope>
    <source>
        <strain evidence="3">Tai18E2 / Tucson 14021-0261.01</strain>
    </source>
</reference>
<name>B4PAQ5_DROYA</name>
<evidence type="ECO:0000256" key="1">
    <source>
        <dbReference type="SAM" id="MobiDB-lite"/>
    </source>
</evidence>
<dbReference type="AlphaFoldDB" id="B4PAQ5"/>
<keyword evidence="3" id="KW-1185">Reference proteome</keyword>
<feature type="compositionally biased region" description="Basic and acidic residues" evidence="1">
    <location>
        <begin position="1"/>
        <end position="22"/>
    </location>
</feature>